<evidence type="ECO:0000313" key="1">
    <source>
        <dbReference type="EMBL" id="MDY0405987.1"/>
    </source>
</evidence>
<dbReference type="InterPro" id="IPR025613">
    <property type="entry name" value="YlbE"/>
</dbReference>
<name>A0ABU5CJF8_9BACI</name>
<dbReference type="RefSeq" id="WP_306065875.1">
    <property type="nucleotide sequence ID" value="NZ_JAROCA020000001.1"/>
</dbReference>
<keyword evidence="2" id="KW-1185">Reference proteome</keyword>
<dbReference type="Pfam" id="PF14003">
    <property type="entry name" value="YlbE"/>
    <property type="match status" value="1"/>
</dbReference>
<reference evidence="1 2" key="1">
    <citation type="submission" date="2023-10" db="EMBL/GenBank/DDBJ databases">
        <title>179-bfca-hs.</title>
        <authorList>
            <person name="Miliotis G."/>
            <person name="Sengupta P."/>
            <person name="Hameed A."/>
            <person name="Chuvochina M."/>
            <person name="Mcdonagh F."/>
            <person name="Simpson A.C."/>
            <person name="Singh N.K."/>
            <person name="Rekha P.D."/>
            <person name="Raman K."/>
            <person name="Hugenholtz P."/>
            <person name="Venkateswaran K."/>
        </authorList>
    </citation>
    <scope>NUCLEOTIDE SEQUENCE [LARGE SCALE GENOMIC DNA]</scope>
    <source>
        <strain evidence="1 2">179-BFC-A-HS</strain>
    </source>
</reference>
<organism evidence="1 2">
    <name type="scientific">Tigheibacillus jepli</name>
    <dbReference type="NCBI Taxonomy" id="3035914"/>
    <lineage>
        <taxon>Bacteria</taxon>
        <taxon>Bacillati</taxon>
        <taxon>Bacillota</taxon>
        <taxon>Bacilli</taxon>
        <taxon>Bacillales</taxon>
        <taxon>Bacillaceae</taxon>
        <taxon>Tigheibacillus</taxon>
    </lineage>
</organism>
<proteinExistence type="predicted"/>
<dbReference type="Proteomes" id="UP001228376">
    <property type="component" value="Unassembled WGS sequence"/>
</dbReference>
<protein>
    <submittedName>
        <fullName evidence="1">YlbE-like family protein</fullName>
    </submittedName>
</protein>
<gene>
    <name evidence="1" type="ORF">P5G51_011840</name>
</gene>
<dbReference type="EMBL" id="JAROCA020000001">
    <property type="protein sequence ID" value="MDY0405987.1"/>
    <property type="molecule type" value="Genomic_DNA"/>
</dbReference>
<comment type="caution">
    <text evidence="1">The sequence shown here is derived from an EMBL/GenBank/DDBJ whole genome shotgun (WGS) entry which is preliminary data.</text>
</comment>
<sequence length="72" mass="8724">MAYIKTQPAYLQFLRMNPEWYRYLSRDTSNFEAFKKQAAYFHGKTVVQVIERISDTMQFANMLVQFTREMQD</sequence>
<accession>A0ABU5CJF8</accession>
<evidence type="ECO:0000313" key="2">
    <source>
        <dbReference type="Proteomes" id="UP001228376"/>
    </source>
</evidence>